<sequence length="139" mass="15906">MTIIELLVGMSLILIIATLSFPRQSIEKYEISLFTKQLCSDMRYIRRANMLSDCNTCIVFIQENGKNGYMLREKGESIKKVFLPKQVNLEYYTPKVLFKVDGLPATPGGTIKIYNNKFKKDITVVPTSGRILLKEGKYE</sequence>
<organism evidence="1 2">
    <name type="scientific">Asaccharospora irregularis DSM 2635</name>
    <dbReference type="NCBI Taxonomy" id="1121321"/>
    <lineage>
        <taxon>Bacteria</taxon>
        <taxon>Bacillati</taxon>
        <taxon>Bacillota</taxon>
        <taxon>Clostridia</taxon>
        <taxon>Peptostreptococcales</taxon>
        <taxon>Peptostreptococcaceae</taxon>
        <taxon>Asaccharospora</taxon>
    </lineage>
</organism>
<keyword evidence="2" id="KW-1185">Reference proteome</keyword>
<reference evidence="2" key="1">
    <citation type="submission" date="2016-11" db="EMBL/GenBank/DDBJ databases">
        <authorList>
            <person name="Varghese N."/>
            <person name="Submissions S."/>
        </authorList>
    </citation>
    <scope>NUCLEOTIDE SEQUENCE [LARGE SCALE GENOMIC DNA]</scope>
    <source>
        <strain evidence="2">DSM 2635</strain>
    </source>
</reference>
<dbReference type="OrthoDB" id="1711166at2"/>
<evidence type="ECO:0008006" key="3">
    <source>
        <dbReference type="Google" id="ProtNLM"/>
    </source>
</evidence>
<dbReference type="Proteomes" id="UP000243255">
    <property type="component" value="Unassembled WGS sequence"/>
</dbReference>
<name>A0A1M5K2B4_9FIRM</name>
<gene>
    <name evidence="1" type="ORF">SAMN04488530_10298</name>
</gene>
<proteinExistence type="predicted"/>
<dbReference type="RefSeq" id="WP_073123522.1">
    <property type="nucleotide sequence ID" value="NZ_BAABCH010000028.1"/>
</dbReference>
<dbReference type="EMBL" id="FQWX01000002">
    <property type="protein sequence ID" value="SHG46649.1"/>
    <property type="molecule type" value="Genomic_DNA"/>
</dbReference>
<dbReference type="STRING" id="1121321.SAMN04488530_10298"/>
<accession>A0A1M5K2B4</accession>
<evidence type="ECO:0000313" key="2">
    <source>
        <dbReference type="Proteomes" id="UP000243255"/>
    </source>
</evidence>
<protein>
    <recommendedName>
        <fullName evidence="3">Prepilin-type N-terminal cleavage/methylation domain-containing protein</fullName>
    </recommendedName>
</protein>
<dbReference type="AlphaFoldDB" id="A0A1M5K2B4"/>
<evidence type="ECO:0000313" key="1">
    <source>
        <dbReference type="EMBL" id="SHG46649.1"/>
    </source>
</evidence>